<comment type="subcellular location">
    <subcellularLocation>
        <location evidence="6">Cytoplasm</location>
    </subcellularLocation>
</comment>
<dbReference type="GO" id="GO:0006364">
    <property type="term" value="P:rRNA processing"/>
    <property type="evidence" value="ECO:0007669"/>
    <property type="project" value="UniProtKB-UniRule"/>
</dbReference>
<dbReference type="InterPro" id="IPR036389">
    <property type="entry name" value="RNase_III_sf"/>
</dbReference>
<dbReference type="GO" id="GO:0005737">
    <property type="term" value="C:cytoplasm"/>
    <property type="evidence" value="ECO:0007669"/>
    <property type="project" value="UniProtKB-SubCell"/>
</dbReference>
<feature type="active site" evidence="6">
    <location>
        <position position="33"/>
    </location>
</feature>
<evidence type="ECO:0000256" key="3">
    <source>
        <dbReference type="ARBA" id="ARBA00022722"/>
    </source>
</evidence>
<dbReference type="AlphaFoldDB" id="A0A9E7DIU0"/>
<dbReference type="Gene3D" id="1.10.1520.10">
    <property type="entry name" value="Ribonuclease III domain"/>
    <property type="match status" value="1"/>
</dbReference>
<dbReference type="HAMAP" id="MF_01468">
    <property type="entry name" value="RNase_Mini_III"/>
    <property type="match status" value="1"/>
</dbReference>
<evidence type="ECO:0000256" key="6">
    <source>
        <dbReference type="HAMAP-Rule" id="MF_01468"/>
    </source>
</evidence>
<dbReference type="SUPFAM" id="SSF69065">
    <property type="entry name" value="RNase III domain-like"/>
    <property type="match status" value="1"/>
</dbReference>
<evidence type="ECO:0000256" key="1">
    <source>
        <dbReference type="ARBA" id="ARBA00022517"/>
    </source>
</evidence>
<dbReference type="EMBL" id="CP096649">
    <property type="protein sequence ID" value="UQK58770.1"/>
    <property type="molecule type" value="Genomic_DNA"/>
</dbReference>
<keyword evidence="6" id="KW-0694">RNA-binding</keyword>
<keyword evidence="6" id="KW-0963">Cytoplasm</keyword>
<reference evidence="8" key="1">
    <citation type="submission" date="2022-04" db="EMBL/GenBank/DDBJ databases">
        <title>Complete genome sequences of Ezakiella coagulans and Fenollaria massiliensis.</title>
        <authorList>
            <person name="France M.T."/>
            <person name="Clifford J."/>
            <person name="Narina S."/>
            <person name="Rutt L."/>
            <person name="Ravel J."/>
        </authorList>
    </citation>
    <scope>NUCLEOTIDE SEQUENCE</scope>
    <source>
        <strain evidence="8">C0061C2</strain>
    </source>
</reference>
<keyword evidence="2 6" id="KW-0698">rRNA processing</keyword>
<keyword evidence="6" id="KW-0699">rRNA-binding</keyword>
<dbReference type="PIRSF" id="PIRSF005520">
    <property type="entry name" value="UCP005520"/>
    <property type="match status" value="1"/>
</dbReference>
<keyword evidence="3 6" id="KW-0540">Nuclease</keyword>
<dbReference type="Pfam" id="PF00636">
    <property type="entry name" value="Ribonuclease_3"/>
    <property type="match status" value="1"/>
</dbReference>
<evidence type="ECO:0000313" key="8">
    <source>
        <dbReference type="EMBL" id="UQK58770.1"/>
    </source>
</evidence>
<organism evidence="8 9">
    <name type="scientific">Fenollaria massiliensis</name>
    <dbReference type="NCBI Taxonomy" id="938288"/>
    <lineage>
        <taxon>Bacteria</taxon>
        <taxon>Bacillati</taxon>
        <taxon>Bacillota</taxon>
        <taxon>Clostridia</taxon>
        <taxon>Eubacteriales</taxon>
        <taxon>Fenollaria</taxon>
    </lineage>
</organism>
<evidence type="ECO:0000256" key="2">
    <source>
        <dbReference type="ARBA" id="ARBA00022552"/>
    </source>
</evidence>
<dbReference type="EC" id="3.1.26.-" evidence="6"/>
<keyword evidence="5 6" id="KW-0378">Hydrolase</keyword>
<comment type="function">
    <text evidence="6">Involved in correct processing of both the 5' and 3' ends of 23S rRNA precursor. Processes 30S rRNA precursor transcript even in absence of ribonuclease 3 (Rnc); Rnc processes 30S rRNA into smaller rRNA precursors.</text>
</comment>
<protein>
    <recommendedName>
        <fullName evidence="6">Mini-ribonuclease 3</fullName>
        <shortName evidence="6">Mini-3</shortName>
        <shortName evidence="6">Mini-RNase 3</shortName>
        <ecNumber evidence="6">3.1.26.-</ecNumber>
    </recommendedName>
    <alternativeName>
        <fullName evidence="6">Mini-RNase III</fullName>
        <shortName evidence="6">Mini-III</shortName>
    </alternativeName>
</protein>
<comment type="cofactor">
    <cofactor evidence="6">
        <name>Mg(2+)</name>
        <dbReference type="ChEBI" id="CHEBI:18420"/>
    </cofactor>
</comment>
<evidence type="ECO:0000256" key="4">
    <source>
        <dbReference type="ARBA" id="ARBA00022759"/>
    </source>
</evidence>
<dbReference type="KEGG" id="fms:M1R53_05910"/>
<dbReference type="InterPro" id="IPR000999">
    <property type="entry name" value="RNase_III_dom"/>
</dbReference>
<evidence type="ECO:0000259" key="7">
    <source>
        <dbReference type="Pfam" id="PF00636"/>
    </source>
</evidence>
<keyword evidence="4 6" id="KW-0255">Endonuclease</keyword>
<dbReference type="Proteomes" id="UP000831151">
    <property type="component" value="Chromosome"/>
</dbReference>
<name>A0A9E7DIU0_9FIRM</name>
<proteinExistence type="inferred from homology"/>
<evidence type="ECO:0000256" key="5">
    <source>
        <dbReference type="ARBA" id="ARBA00022801"/>
    </source>
</evidence>
<dbReference type="PANTHER" id="PTHR34276">
    <property type="entry name" value="MINI-RIBONUCLEASE 3"/>
    <property type="match status" value="1"/>
</dbReference>
<keyword evidence="6" id="KW-0460">Magnesium</keyword>
<dbReference type="PANTHER" id="PTHR34276:SF1">
    <property type="entry name" value="MINI-RIBONUCLEASE 3"/>
    <property type="match status" value="1"/>
</dbReference>
<dbReference type="GO" id="GO:0019843">
    <property type="term" value="F:rRNA binding"/>
    <property type="evidence" value="ECO:0007669"/>
    <property type="project" value="UniProtKB-UniRule"/>
</dbReference>
<keyword evidence="1 6" id="KW-0690">Ribosome biogenesis</keyword>
<dbReference type="RefSeq" id="WP_249242345.1">
    <property type="nucleotide sequence ID" value="NZ_CP096649.1"/>
</dbReference>
<dbReference type="InterPro" id="IPR008226">
    <property type="entry name" value="Mini3_fam"/>
</dbReference>
<keyword evidence="9" id="KW-1185">Reference proteome</keyword>
<comment type="similarity">
    <text evidence="6">Belongs to the MrnC RNase family.</text>
</comment>
<comment type="subunit">
    <text evidence="6">Homodimer.</text>
</comment>
<gene>
    <name evidence="6" type="primary">mrnC</name>
    <name evidence="8" type="ORF">M1R53_05910</name>
</gene>
<dbReference type="GO" id="GO:0004525">
    <property type="term" value="F:ribonuclease III activity"/>
    <property type="evidence" value="ECO:0007669"/>
    <property type="project" value="InterPro"/>
</dbReference>
<accession>A0A9E7DIU0</accession>
<sequence>MGKNLDITELFGIEYSDNEINEMSPIRLAYIGDAVYELFVRYYIAKEPLKAYELQKLSTKYVSAYAQRDAFEKIKEHLTEDELYVFKRARNHKSHKAPKNTDNSAYKVSTGFEALIAYLFLKKEYTRLFDLVKLCLED</sequence>
<feature type="domain" description="RNase III" evidence="7">
    <location>
        <begin position="27"/>
        <end position="123"/>
    </location>
</feature>
<evidence type="ECO:0000313" key="9">
    <source>
        <dbReference type="Proteomes" id="UP000831151"/>
    </source>
</evidence>